<dbReference type="EMBL" id="CWQY01000002">
    <property type="protein sequence ID" value="CSC05937.1"/>
    <property type="molecule type" value="Genomic_DNA"/>
</dbReference>
<gene>
    <name evidence="1" type="ORF">ERS013200_00441</name>
</gene>
<name>A0A655YPP1_VIBCL</name>
<reference evidence="1 2" key="1">
    <citation type="submission" date="2015-07" db="EMBL/GenBank/DDBJ databases">
        <authorList>
            <consortium name="Pathogen Informatics"/>
        </authorList>
    </citation>
    <scope>NUCLEOTIDE SEQUENCE [LARGE SCALE GENOMIC DNA]</scope>
    <source>
        <strain evidence="1 2">A316</strain>
    </source>
</reference>
<organism evidence="1 2">
    <name type="scientific">Vibrio cholerae</name>
    <dbReference type="NCBI Taxonomy" id="666"/>
    <lineage>
        <taxon>Bacteria</taxon>
        <taxon>Pseudomonadati</taxon>
        <taxon>Pseudomonadota</taxon>
        <taxon>Gammaproteobacteria</taxon>
        <taxon>Vibrionales</taxon>
        <taxon>Vibrionaceae</taxon>
        <taxon>Vibrio</taxon>
    </lineage>
</organism>
<evidence type="ECO:0000313" key="2">
    <source>
        <dbReference type="Proteomes" id="UP000041770"/>
    </source>
</evidence>
<accession>A0A655YPP1</accession>
<dbReference type="Proteomes" id="UP000041770">
    <property type="component" value="Unassembled WGS sequence"/>
</dbReference>
<protein>
    <submittedName>
        <fullName evidence="1">Hemolysin secretion protein D</fullName>
    </submittedName>
</protein>
<dbReference type="AlphaFoldDB" id="A0A655YPP1"/>
<evidence type="ECO:0000313" key="1">
    <source>
        <dbReference type="EMBL" id="CSC05937.1"/>
    </source>
</evidence>
<sequence>MVKETAGSSVASSCNENTLGGASAICIVMFDAKARELHHKVKISNIHLIIGYSALLSPSSLKLQRCWLRLFPSRVDIDCVLLLNLKLQGY</sequence>
<proteinExistence type="predicted"/>